<accession>A0ABY8QSL9</accession>
<sequence length="228" mass="23874">MSRAAATRTLGVASAAFGAVLVLSACGLSVEVSKTENPDPLSISFGDGAAEPTAKPTAAPIPNATSISAPHSAGSPAVTFDAPREWADSFDKSSYSDTSYVSYFAPEIGEFSTTPVISVRQAEDEYALDAAAAIQNHRQSTHGLEGFDLISEGELPTRNGIAIYRMNASYQSLAEPIWFSSLFAVIDAGDTLQTIEIEVRAHAGDTENRKLLEAMVGSAAVNGTNLAE</sequence>
<evidence type="ECO:0000313" key="2">
    <source>
        <dbReference type="EMBL" id="WGW12007.1"/>
    </source>
</evidence>
<feature type="compositionally biased region" description="Low complexity" evidence="1">
    <location>
        <begin position="49"/>
        <end position="65"/>
    </location>
</feature>
<evidence type="ECO:0008006" key="4">
    <source>
        <dbReference type="Google" id="ProtNLM"/>
    </source>
</evidence>
<dbReference type="RefSeq" id="WP_349638803.1">
    <property type="nucleotide sequence ID" value="NZ_CP090958.1"/>
</dbReference>
<feature type="region of interest" description="Disordered" evidence="1">
    <location>
        <begin position="37"/>
        <end position="76"/>
    </location>
</feature>
<organism evidence="2 3">
    <name type="scientific">Saxibacter everestensis</name>
    <dbReference type="NCBI Taxonomy" id="2909229"/>
    <lineage>
        <taxon>Bacteria</taxon>
        <taxon>Bacillati</taxon>
        <taxon>Actinomycetota</taxon>
        <taxon>Actinomycetes</taxon>
        <taxon>Micrococcales</taxon>
        <taxon>Brevibacteriaceae</taxon>
        <taxon>Saxibacter</taxon>
    </lineage>
</organism>
<dbReference type="Proteomes" id="UP001209083">
    <property type="component" value="Chromosome"/>
</dbReference>
<name>A0ABY8QSL9_9MICO</name>
<evidence type="ECO:0000256" key="1">
    <source>
        <dbReference type="SAM" id="MobiDB-lite"/>
    </source>
</evidence>
<dbReference type="Gene3D" id="3.40.1000.10">
    <property type="entry name" value="Mog1/PsbP, alpha/beta/alpha sandwich"/>
    <property type="match status" value="1"/>
</dbReference>
<evidence type="ECO:0000313" key="3">
    <source>
        <dbReference type="Proteomes" id="UP001209083"/>
    </source>
</evidence>
<protein>
    <recommendedName>
        <fullName evidence="4">Lipoprotein LpqN</fullName>
    </recommendedName>
</protein>
<gene>
    <name evidence="2" type="ORF">LWF01_18285</name>
</gene>
<reference evidence="2 3" key="1">
    <citation type="submission" date="2023-05" db="EMBL/GenBank/DDBJ databases">
        <title>Lithophilousrod everest ZFBP1038 complete genpme.</title>
        <authorList>
            <person name="Tian M."/>
        </authorList>
    </citation>
    <scope>NUCLEOTIDE SEQUENCE [LARGE SCALE GENOMIC DNA]</scope>
    <source>
        <strain evidence="2 3">ZFBP1038</strain>
    </source>
</reference>
<proteinExistence type="predicted"/>
<keyword evidence="3" id="KW-1185">Reference proteome</keyword>
<dbReference type="PROSITE" id="PS51257">
    <property type="entry name" value="PROKAR_LIPOPROTEIN"/>
    <property type="match status" value="1"/>
</dbReference>
<dbReference type="EMBL" id="CP090958">
    <property type="protein sequence ID" value="WGW12007.1"/>
    <property type="molecule type" value="Genomic_DNA"/>
</dbReference>